<evidence type="ECO:0000313" key="2">
    <source>
        <dbReference type="EMBL" id="WVZ50569.1"/>
    </source>
</evidence>
<gene>
    <name evidence="2" type="ORF">U9M48_001811</name>
</gene>
<feature type="non-terminal residue" evidence="2">
    <location>
        <position position="1"/>
    </location>
</feature>
<sequence length="150" mass="15061">MSSFMQQLTASLGPKVNVPQFCPPVFTPQTVQQPPQAWTQPQGPPGMDATSGPAGIWRVAGVAANTGLADGTAGLADATTGLSATYGVDATGSFLGTRSGSQLWPLDSATSGSAGSHPGNVTPDAEVDPNEYLRHSAGGSGSGHNSNNPQ</sequence>
<reference evidence="2 3" key="1">
    <citation type="submission" date="2024-02" db="EMBL/GenBank/DDBJ databases">
        <title>High-quality chromosome-scale genome assembly of Pensacola bahiagrass (Paspalum notatum Flugge var. saurae).</title>
        <authorList>
            <person name="Vega J.M."/>
            <person name="Podio M."/>
            <person name="Orjuela J."/>
            <person name="Siena L.A."/>
            <person name="Pessino S.C."/>
            <person name="Combes M.C."/>
            <person name="Mariac C."/>
            <person name="Albertini E."/>
            <person name="Pupilli F."/>
            <person name="Ortiz J.P.A."/>
            <person name="Leblanc O."/>
        </authorList>
    </citation>
    <scope>NUCLEOTIDE SEQUENCE [LARGE SCALE GENOMIC DNA]</scope>
    <source>
        <strain evidence="2">R1</strain>
        <tissue evidence="2">Leaf</tissue>
    </source>
</reference>
<dbReference type="AlphaFoldDB" id="A0AAQ3PQ45"/>
<feature type="compositionally biased region" description="Low complexity" evidence="1">
    <location>
        <begin position="30"/>
        <end position="41"/>
    </location>
</feature>
<feature type="region of interest" description="Disordered" evidence="1">
    <location>
        <begin position="97"/>
        <end position="150"/>
    </location>
</feature>
<evidence type="ECO:0000313" key="3">
    <source>
        <dbReference type="Proteomes" id="UP001341281"/>
    </source>
</evidence>
<name>A0AAQ3PQ45_PASNO</name>
<feature type="region of interest" description="Disordered" evidence="1">
    <location>
        <begin position="30"/>
        <end position="53"/>
    </location>
</feature>
<keyword evidence="3" id="KW-1185">Reference proteome</keyword>
<proteinExistence type="predicted"/>
<feature type="compositionally biased region" description="Polar residues" evidence="1">
    <location>
        <begin position="97"/>
        <end position="114"/>
    </location>
</feature>
<organism evidence="2 3">
    <name type="scientific">Paspalum notatum var. saurae</name>
    <dbReference type="NCBI Taxonomy" id="547442"/>
    <lineage>
        <taxon>Eukaryota</taxon>
        <taxon>Viridiplantae</taxon>
        <taxon>Streptophyta</taxon>
        <taxon>Embryophyta</taxon>
        <taxon>Tracheophyta</taxon>
        <taxon>Spermatophyta</taxon>
        <taxon>Magnoliopsida</taxon>
        <taxon>Liliopsida</taxon>
        <taxon>Poales</taxon>
        <taxon>Poaceae</taxon>
        <taxon>PACMAD clade</taxon>
        <taxon>Panicoideae</taxon>
        <taxon>Andropogonodae</taxon>
        <taxon>Paspaleae</taxon>
        <taxon>Paspalinae</taxon>
        <taxon>Paspalum</taxon>
    </lineage>
</organism>
<dbReference type="Proteomes" id="UP001341281">
    <property type="component" value="Chromosome 01"/>
</dbReference>
<accession>A0AAQ3PQ45</accession>
<protein>
    <submittedName>
        <fullName evidence="2">Uncharacterized protein</fullName>
    </submittedName>
</protein>
<dbReference type="EMBL" id="CP144745">
    <property type="protein sequence ID" value="WVZ50569.1"/>
    <property type="molecule type" value="Genomic_DNA"/>
</dbReference>
<evidence type="ECO:0000256" key="1">
    <source>
        <dbReference type="SAM" id="MobiDB-lite"/>
    </source>
</evidence>